<comment type="similarity">
    <text evidence="1">Belongs to the acyl coenzyme A hydrolase family.</text>
</comment>
<comment type="caution">
    <text evidence="5">The sequence shown here is derived from an EMBL/GenBank/DDBJ whole genome shotgun (WGS) entry which is preliminary data.</text>
</comment>
<evidence type="ECO:0000313" key="6">
    <source>
        <dbReference type="Proteomes" id="UP001597118"/>
    </source>
</evidence>
<dbReference type="GO" id="GO:0047617">
    <property type="term" value="F:fatty acyl-CoA hydrolase activity"/>
    <property type="evidence" value="ECO:0007669"/>
    <property type="project" value="UniProtKB-EC"/>
</dbReference>
<feature type="domain" description="HotDog ACOT-type" evidence="4">
    <location>
        <begin position="8"/>
        <end position="120"/>
    </location>
</feature>
<evidence type="ECO:0000256" key="2">
    <source>
        <dbReference type="ARBA" id="ARBA00022801"/>
    </source>
</evidence>
<accession>A0ABW4IAG5</accession>
<evidence type="ECO:0000256" key="1">
    <source>
        <dbReference type="ARBA" id="ARBA00010458"/>
    </source>
</evidence>
<dbReference type="PROSITE" id="PS51770">
    <property type="entry name" value="HOTDOG_ACOT"/>
    <property type="match status" value="1"/>
</dbReference>
<dbReference type="InterPro" id="IPR029069">
    <property type="entry name" value="HotDog_dom_sf"/>
</dbReference>
<dbReference type="InterPro" id="IPR040170">
    <property type="entry name" value="Cytosol_ACT"/>
</dbReference>
<evidence type="ECO:0000256" key="3">
    <source>
        <dbReference type="PROSITE-ProRule" id="PRU01106"/>
    </source>
</evidence>
<dbReference type="InterPro" id="IPR033120">
    <property type="entry name" value="HOTDOG_ACOT"/>
</dbReference>
<dbReference type="RefSeq" id="WP_379662121.1">
    <property type="nucleotide sequence ID" value="NZ_JBHUDG010000006.1"/>
</dbReference>
<dbReference type="InterPro" id="IPR006683">
    <property type="entry name" value="Thioestr_dom"/>
</dbReference>
<keyword evidence="6" id="KW-1185">Reference proteome</keyword>
<dbReference type="Gene3D" id="3.10.129.10">
    <property type="entry name" value="Hotdog Thioesterase"/>
    <property type="match status" value="1"/>
</dbReference>
<dbReference type="EC" id="3.1.2.20" evidence="5"/>
<dbReference type="PANTHER" id="PTHR11049:SF24">
    <property type="entry name" value="CYTOSOLIC ACYL COENZYME A THIOESTER HYDROLASE"/>
    <property type="match status" value="1"/>
</dbReference>
<dbReference type="EMBL" id="JBHUDG010000006">
    <property type="protein sequence ID" value="MFD1629740.1"/>
    <property type="molecule type" value="Genomic_DNA"/>
</dbReference>
<reference evidence="6" key="1">
    <citation type="journal article" date="2019" name="Int. J. Syst. Evol. Microbiol.">
        <title>The Global Catalogue of Microorganisms (GCM) 10K type strain sequencing project: providing services to taxonomists for standard genome sequencing and annotation.</title>
        <authorList>
            <consortium name="The Broad Institute Genomics Platform"/>
            <consortium name="The Broad Institute Genome Sequencing Center for Infectious Disease"/>
            <person name="Wu L."/>
            <person name="Ma J."/>
        </authorList>
    </citation>
    <scope>NUCLEOTIDE SEQUENCE [LARGE SCALE GENOMIC DNA]</scope>
    <source>
        <strain evidence="6">CCUG 53762</strain>
    </source>
</reference>
<gene>
    <name evidence="5" type="ORF">ACFSAH_07630</name>
</gene>
<organism evidence="5 6">
    <name type="scientific">Pseudopedobacter beijingensis</name>
    <dbReference type="NCBI Taxonomy" id="1207056"/>
    <lineage>
        <taxon>Bacteria</taxon>
        <taxon>Pseudomonadati</taxon>
        <taxon>Bacteroidota</taxon>
        <taxon>Sphingobacteriia</taxon>
        <taxon>Sphingobacteriales</taxon>
        <taxon>Sphingobacteriaceae</taxon>
        <taxon>Pseudopedobacter</taxon>
    </lineage>
</organism>
<dbReference type="Proteomes" id="UP001597118">
    <property type="component" value="Unassembled WGS sequence"/>
</dbReference>
<name>A0ABW4IAG5_9SPHI</name>
<dbReference type="PANTHER" id="PTHR11049">
    <property type="entry name" value="ACYL COENZYME A THIOESTER HYDROLASE"/>
    <property type="match status" value="1"/>
</dbReference>
<dbReference type="Pfam" id="PF03061">
    <property type="entry name" value="4HBT"/>
    <property type="match status" value="1"/>
</dbReference>
<protein>
    <submittedName>
        <fullName evidence="5">Acyl-CoA thioesterase</fullName>
        <ecNumber evidence="5">3.1.2.20</ecNumber>
    </submittedName>
</protein>
<dbReference type="SUPFAM" id="SSF54637">
    <property type="entry name" value="Thioesterase/thiol ester dehydrase-isomerase"/>
    <property type="match status" value="1"/>
</dbReference>
<evidence type="ECO:0000313" key="5">
    <source>
        <dbReference type="EMBL" id="MFD1629740.1"/>
    </source>
</evidence>
<keyword evidence="2 3" id="KW-0378">Hydrolase</keyword>
<evidence type="ECO:0000259" key="4">
    <source>
        <dbReference type="PROSITE" id="PS51770"/>
    </source>
</evidence>
<sequence>MSREEKIKAARTSVFKTVFPDITNHHNTMFGGAVMAMMDEIAFITATRYARKAFVTVGSEHISFLKPIPAGSFIELIGSIIHIGNSSIKVLVEAYVEDMYSDYRVKAASGEFTLVAVDKSMKPIRIE</sequence>
<dbReference type="CDD" id="cd03442">
    <property type="entry name" value="BFIT_BACH"/>
    <property type="match status" value="1"/>
</dbReference>
<proteinExistence type="inferred from homology"/>